<evidence type="ECO:0000313" key="8">
    <source>
        <dbReference type="EMBL" id="MDH8677295.1"/>
    </source>
</evidence>
<organism evidence="8 9">
    <name type="scientific">Fusibacter bizertensis</name>
    <dbReference type="NCBI Taxonomy" id="1488331"/>
    <lineage>
        <taxon>Bacteria</taxon>
        <taxon>Bacillati</taxon>
        <taxon>Bacillota</taxon>
        <taxon>Clostridia</taxon>
        <taxon>Eubacteriales</taxon>
        <taxon>Eubacteriales Family XII. Incertae Sedis</taxon>
        <taxon>Fusibacter</taxon>
    </lineage>
</organism>
<evidence type="ECO:0000313" key="9">
    <source>
        <dbReference type="Proteomes" id="UP001158045"/>
    </source>
</evidence>
<dbReference type="PROSITE" id="PS51755">
    <property type="entry name" value="OMPR_PHOB"/>
    <property type="match status" value="1"/>
</dbReference>
<feature type="DNA-binding region" description="OmpR/PhoB-type" evidence="6">
    <location>
        <begin position="136"/>
        <end position="235"/>
    </location>
</feature>
<evidence type="ECO:0000259" key="7">
    <source>
        <dbReference type="PROSITE" id="PS51755"/>
    </source>
</evidence>
<evidence type="ECO:0000256" key="5">
    <source>
        <dbReference type="ARBA" id="ARBA00023163"/>
    </source>
</evidence>
<comment type="caution">
    <text evidence="8">The sequence shown here is derived from an EMBL/GenBank/DDBJ whole genome shotgun (WGS) entry which is preliminary data.</text>
</comment>
<dbReference type="Proteomes" id="UP001158045">
    <property type="component" value="Unassembled WGS sequence"/>
</dbReference>
<name>A0ABT6NA59_9FIRM</name>
<dbReference type="InterPro" id="IPR036388">
    <property type="entry name" value="WH-like_DNA-bd_sf"/>
</dbReference>
<proteinExistence type="predicted"/>
<keyword evidence="9" id="KW-1185">Reference proteome</keyword>
<dbReference type="PANTHER" id="PTHR48111:SF1">
    <property type="entry name" value="TWO-COMPONENT RESPONSE REGULATOR ORR33"/>
    <property type="match status" value="1"/>
</dbReference>
<dbReference type="SUPFAM" id="SSF46894">
    <property type="entry name" value="C-terminal effector domain of the bipartite response regulators"/>
    <property type="match status" value="1"/>
</dbReference>
<dbReference type="SUPFAM" id="SSF52172">
    <property type="entry name" value="CheY-like"/>
    <property type="match status" value="1"/>
</dbReference>
<dbReference type="InterPro" id="IPR011006">
    <property type="entry name" value="CheY-like_superfamily"/>
</dbReference>
<keyword evidence="5" id="KW-0804">Transcription</keyword>
<keyword evidence="2" id="KW-0902">Two-component regulatory system</keyword>
<accession>A0ABT6NA59</accession>
<keyword evidence="4 6" id="KW-0238">DNA-binding</keyword>
<keyword evidence="1" id="KW-0597">Phosphoprotein</keyword>
<protein>
    <submittedName>
        <fullName evidence="8">Response regulator transcription factor</fullName>
    </submittedName>
</protein>
<dbReference type="InterPro" id="IPR016032">
    <property type="entry name" value="Sig_transdc_resp-reg_C-effctor"/>
</dbReference>
<evidence type="ECO:0000256" key="2">
    <source>
        <dbReference type="ARBA" id="ARBA00023012"/>
    </source>
</evidence>
<keyword evidence="3" id="KW-0805">Transcription regulation</keyword>
<dbReference type="Pfam" id="PF00486">
    <property type="entry name" value="Trans_reg_C"/>
    <property type="match status" value="1"/>
</dbReference>
<dbReference type="PANTHER" id="PTHR48111">
    <property type="entry name" value="REGULATOR OF RPOS"/>
    <property type="match status" value="1"/>
</dbReference>
<dbReference type="Gene3D" id="1.10.10.10">
    <property type="entry name" value="Winged helix-like DNA-binding domain superfamily/Winged helix DNA-binding domain"/>
    <property type="match status" value="1"/>
</dbReference>
<dbReference type="SMART" id="SM00862">
    <property type="entry name" value="Trans_reg_C"/>
    <property type="match status" value="1"/>
</dbReference>
<feature type="domain" description="OmpR/PhoB-type" evidence="7">
    <location>
        <begin position="136"/>
        <end position="235"/>
    </location>
</feature>
<dbReference type="RefSeq" id="WP_281093106.1">
    <property type="nucleotide sequence ID" value="NZ_JARYZI010000002.1"/>
</dbReference>
<gene>
    <name evidence="8" type="ORF">QE109_03995</name>
</gene>
<dbReference type="CDD" id="cd00383">
    <property type="entry name" value="trans_reg_C"/>
    <property type="match status" value="1"/>
</dbReference>
<evidence type="ECO:0000256" key="6">
    <source>
        <dbReference type="PROSITE-ProRule" id="PRU01091"/>
    </source>
</evidence>
<dbReference type="InterPro" id="IPR039420">
    <property type="entry name" value="WalR-like"/>
</dbReference>
<evidence type="ECO:0000256" key="3">
    <source>
        <dbReference type="ARBA" id="ARBA00023015"/>
    </source>
</evidence>
<evidence type="ECO:0000256" key="1">
    <source>
        <dbReference type="ARBA" id="ARBA00022553"/>
    </source>
</evidence>
<reference evidence="8 9" key="1">
    <citation type="submission" date="2023-04" db="EMBL/GenBank/DDBJ databases">
        <title>Fusibacter bizertensis strain WBS, isolated from littoral bottom sediments of the Arctic seas - biochemical and genomic analysis.</title>
        <authorList>
            <person name="Brioukhanov A.L."/>
        </authorList>
    </citation>
    <scope>NUCLEOTIDE SEQUENCE [LARGE SCALE GENOMIC DNA]</scope>
    <source>
        <strain evidence="8 9">WBS</strain>
    </source>
</reference>
<dbReference type="EMBL" id="JARYZI010000002">
    <property type="protein sequence ID" value="MDH8677295.1"/>
    <property type="molecule type" value="Genomic_DNA"/>
</dbReference>
<sequence>MSNHKVIVVDDENDHFDALHSFLAVHDIDYQRYPTFDTYLDEHHLNAHILIADSKDILSKFPVSKCETEQNYHKLYNCTYLIAYEPDNCHETLKKALIHGADDYVLFPLHHELLCLKIRSQQKKLAYLEELYAIDQNTIVHNNMAIDPFSKQIFMNGKRMDLTQSEFNILYTLAKKPSEVFSMEYLFQMITGQKSLGDYNALMTHVSRLRKKLAQIDPSHHYIVTVRNRGYKFNAHKGITSPEEVKNMYL</sequence>
<dbReference type="InterPro" id="IPR001867">
    <property type="entry name" value="OmpR/PhoB-type_DNA-bd"/>
</dbReference>
<evidence type="ECO:0000256" key="4">
    <source>
        <dbReference type="ARBA" id="ARBA00023125"/>
    </source>
</evidence>